<keyword evidence="9" id="KW-0902">Two-component regulatory system</keyword>
<dbReference type="OrthoDB" id="8673316at2"/>
<feature type="transmembrane region" description="Helical" evidence="11">
    <location>
        <begin position="12"/>
        <end position="35"/>
    </location>
</feature>
<protein>
    <recommendedName>
        <fullName evidence="3">histidine kinase</fullName>
        <ecNumber evidence="3">2.7.13.3</ecNumber>
    </recommendedName>
</protein>
<dbReference type="PROSITE" id="PS50885">
    <property type="entry name" value="HAMP"/>
    <property type="match status" value="1"/>
</dbReference>
<dbReference type="RefSeq" id="WP_152716157.1">
    <property type="nucleotide sequence ID" value="NZ_VOSJ01000234.1"/>
</dbReference>
<comment type="catalytic activity">
    <reaction evidence="1">
        <text>ATP + protein L-histidine = ADP + protein N-phospho-L-histidine.</text>
        <dbReference type="EC" id="2.7.13.3"/>
    </reaction>
</comment>
<dbReference type="GO" id="GO:0000155">
    <property type="term" value="F:phosphorelay sensor kinase activity"/>
    <property type="evidence" value="ECO:0007669"/>
    <property type="project" value="InterPro"/>
</dbReference>
<evidence type="ECO:0000256" key="10">
    <source>
        <dbReference type="ARBA" id="ARBA00023136"/>
    </source>
</evidence>
<dbReference type="SUPFAM" id="SSF47384">
    <property type="entry name" value="Homodimeric domain of signal transducing histidine kinase"/>
    <property type="match status" value="1"/>
</dbReference>
<dbReference type="GO" id="GO:0005886">
    <property type="term" value="C:plasma membrane"/>
    <property type="evidence" value="ECO:0007669"/>
    <property type="project" value="TreeGrafter"/>
</dbReference>
<evidence type="ECO:0000256" key="4">
    <source>
        <dbReference type="ARBA" id="ARBA00022553"/>
    </source>
</evidence>
<dbReference type="PROSITE" id="PS50109">
    <property type="entry name" value="HIS_KIN"/>
    <property type="match status" value="1"/>
</dbReference>
<feature type="domain" description="Histidine kinase" evidence="12">
    <location>
        <begin position="246"/>
        <end position="457"/>
    </location>
</feature>
<keyword evidence="4" id="KW-0597">Phosphoprotein</keyword>
<keyword evidence="10 11" id="KW-0472">Membrane</keyword>
<dbReference type="Pfam" id="PF08521">
    <property type="entry name" value="2CSK_N"/>
    <property type="match status" value="1"/>
</dbReference>
<evidence type="ECO:0000256" key="5">
    <source>
        <dbReference type="ARBA" id="ARBA00022679"/>
    </source>
</evidence>
<dbReference type="InterPro" id="IPR036890">
    <property type="entry name" value="HATPase_C_sf"/>
</dbReference>
<dbReference type="InterPro" id="IPR036097">
    <property type="entry name" value="HisK_dim/P_sf"/>
</dbReference>
<dbReference type="PANTHER" id="PTHR45436:SF1">
    <property type="entry name" value="SENSOR PROTEIN QSEC"/>
    <property type="match status" value="1"/>
</dbReference>
<evidence type="ECO:0000259" key="13">
    <source>
        <dbReference type="PROSITE" id="PS50885"/>
    </source>
</evidence>
<keyword evidence="15" id="KW-1185">Reference proteome</keyword>
<evidence type="ECO:0000256" key="8">
    <source>
        <dbReference type="ARBA" id="ARBA00022989"/>
    </source>
</evidence>
<dbReference type="PRINTS" id="PR00344">
    <property type="entry name" value="BCTRLSENSOR"/>
</dbReference>
<evidence type="ECO:0000313" key="14">
    <source>
        <dbReference type="EMBL" id="MPR29367.1"/>
    </source>
</evidence>
<dbReference type="PANTHER" id="PTHR45436">
    <property type="entry name" value="SENSOR HISTIDINE KINASE YKOH"/>
    <property type="match status" value="1"/>
</dbReference>
<dbReference type="Proteomes" id="UP000403266">
    <property type="component" value="Unassembled WGS sequence"/>
</dbReference>
<dbReference type="CDD" id="cd00082">
    <property type="entry name" value="HisKA"/>
    <property type="match status" value="1"/>
</dbReference>
<reference evidence="14 15" key="1">
    <citation type="journal article" date="2019" name="Syst. Appl. Microbiol.">
        <title>Microvirga tunisiensis sp. nov., a root nodule symbiotic bacterium isolated from Lupinus micranthus and L. luteus grown in Northern Tunisia.</title>
        <authorList>
            <person name="Msaddak A."/>
            <person name="Rejili M."/>
            <person name="Duran D."/>
            <person name="Mars M."/>
            <person name="Palacios J.M."/>
            <person name="Ruiz-Argueso T."/>
            <person name="Rey L."/>
            <person name="Imperial J."/>
        </authorList>
    </citation>
    <scope>NUCLEOTIDE SEQUENCE [LARGE SCALE GENOMIC DNA]</scope>
    <source>
        <strain evidence="14 15">Lmie10</strain>
    </source>
</reference>
<keyword evidence="7 14" id="KW-0418">Kinase</keyword>
<evidence type="ECO:0000256" key="7">
    <source>
        <dbReference type="ARBA" id="ARBA00022777"/>
    </source>
</evidence>
<keyword evidence="5" id="KW-0808">Transferase</keyword>
<keyword evidence="8 11" id="KW-1133">Transmembrane helix</keyword>
<dbReference type="EMBL" id="VOSK01000222">
    <property type="protein sequence ID" value="MPR29367.1"/>
    <property type="molecule type" value="Genomic_DNA"/>
</dbReference>
<comment type="caution">
    <text evidence="14">The sequence shown here is derived from an EMBL/GenBank/DDBJ whole genome shotgun (WGS) entry which is preliminary data.</text>
</comment>
<proteinExistence type="predicted"/>
<feature type="transmembrane region" description="Helical" evidence="11">
    <location>
        <begin position="167"/>
        <end position="186"/>
    </location>
</feature>
<dbReference type="EC" id="2.7.13.3" evidence="3"/>
<sequence>MIARGQSLFRRLALIIAAVLLLGAIILTTAAWYYARVAADDAYDRLLLGAALQIADAISVQDGRIGVEPPVAAFETLALARNDRIFYQVRDPTGTILTGDDDLRSTAASSLSKGPVVEDGRYHQVPVRMATVRRLVPEPAGQGWAIVTVAQTRQARSALAEDLTAKASLLVLAMSGLALIAMMIAVRQALAPLRVIDRALRSREPKDLTPLDVEVPREVFVLVTSINHFMERLSRRVGLMNRFIGDAAHQIRTPLTALIAQVDLLSTETNPKRQERQLARVQERATELARLTNQLLSHAMVIHRAESDQFEPIDLVGLARRTLSDAVPLSLDRPVEISFEAKVEQVLIEGDGVSLREALANIIHNALKHGARSRLMVRVSADAERASVEVVDDGPGIPVADWSRVREPFQSGDPAGTGSGLGLSIAVDVVRAHDGELRFREHSGEGFAVVLTFRRLGAGDQTASSILQEP</sequence>
<dbReference type="CDD" id="cd00075">
    <property type="entry name" value="HATPase"/>
    <property type="match status" value="1"/>
</dbReference>
<keyword evidence="6 11" id="KW-0812">Transmembrane</keyword>
<name>A0A5N7MQS8_9HYPH</name>
<feature type="domain" description="HAMP" evidence="13">
    <location>
        <begin position="187"/>
        <end position="238"/>
    </location>
</feature>
<dbReference type="SMART" id="SM00388">
    <property type="entry name" value="HisKA"/>
    <property type="match status" value="1"/>
</dbReference>
<dbReference type="Gene3D" id="3.30.565.10">
    <property type="entry name" value="Histidine kinase-like ATPase, C-terminal domain"/>
    <property type="match status" value="1"/>
</dbReference>
<evidence type="ECO:0000256" key="6">
    <source>
        <dbReference type="ARBA" id="ARBA00022692"/>
    </source>
</evidence>
<dbReference type="InterPro" id="IPR003660">
    <property type="entry name" value="HAMP_dom"/>
</dbReference>
<dbReference type="SUPFAM" id="SSF55874">
    <property type="entry name" value="ATPase domain of HSP90 chaperone/DNA topoisomerase II/histidine kinase"/>
    <property type="match status" value="1"/>
</dbReference>
<evidence type="ECO:0000259" key="12">
    <source>
        <dbReference type="PROSITE" id="PS50109"/>
    </source>
</evidence>
<dbReference type="Gene3D" id="1.10.287.130">
    <property type="match status" value="1"/>
</dbReference>
<gene>
    <name evidence="14" type="ORF">FS320_30790</name>
</gene>
<evidence type="ECO:0000256" key="1">
    <source>
        <dbReference type="ARBA" id="ARBA00000085"/>
    </source>
</evidence>
<dbReference type="InterPro" id="IPR013727">
    <property type="entry name" value="2CSK_N"/>
</dbReference>
<evidence type="ECO:0000256" key="11">
    <source>
        <dbReference type="SAM" id="Phobius"/>
    </source>
</evidence>
<dbReference type="InterPro" id="IPR004358">
    <property type="entry name" value="Sig_transdc_His_kin-like_C"/>
</dbReference>
<dbReference type="Pfam" id="PF00512">
    <property type="entry name" value="HisKA"/>
    <property type="match status" value="1"/>
</dbReference>
<evidence type="ECO:0000313" key="15">
    <source>
        <dbReference type="Proteomes" id="UP000403266"/>
    </source>
</evidence>
<dbReference type="AlphaFoldDB" id="A0A5N7MQS8"/>
<comment type="subcellular location">
    <subcellularLocation>
        <location evidence="2">Membrane</location>
    </subcellularLocation>
</comment>
<evidence type="ECO:0000256" key="2">
    <source>
        <dbReference type="ARBA" id="ARBA00004370"/>
    </source>
</evidence>
<dbReference type="InterPro" id="IPR003594">
    <property type="entry name" value="HATPase_dom"/>
</dbReference>
<accession>A0A5N7MQS8</accession>
<evidence type="ECO:0000256" key="3">
    <source>
        <dbReference type="ARBA" id="ARBA00012438"/>
    </source>
</evidence>
<dbReference type="InterPro" id="IPR003661">
    <property type="entry name" value="HisK_dim/P_dom"/>
</dbReference>
<evidence type="ECO:0000256" key="9">
    <source>
        <dbReference type="ARBA" id="ARBA00023012"/>
    </source>
</evidence>
<dbReference type="SMART" id="SM00387">
    <property type="entry name" value="HATPase_c"/>
    <property type="match status" value="1"/>
</dbReference>
<organism evidence="14 15">
    <name type="scientific">Microvirga tunisiensis</name>
    <dbReference type="NCBI Taxonomy" id="2108360"/>
    <lineage>
        <taxon>Bacteria</taxon>
        <taxon>Pseudomonadati</taxon>
        <taxon>Pseudomonadota</taxon>
        <taxon>Alphaproteobacteria</taxon>
        <taxon>Hyphomicrobiales</taxon>
        <taxon>Methylobacteriaceae</taxon>
        <taxon>Microvirga</taxon>
    </lineage>
</organism>
<dbReference type="InterPro" id="IPR050428">
    <property type="entry name" value="TCS_sensor_his_kinase"/>
</dbReference>
<dbReference type="InterPro" id="IPR005467">
    <property type="entry name" value="His_kinase_dom"/>
</dbReference>
<dbReference type="Pfam" id="PF02518">
    <property type="entry name" value="HATPase_c"/>
    <property type="match status" value="1"/>
</dbReference>